<dbReference type="PANTHER" id="PTHR24112">
    <property type="entry name" value="LEUCINE-RICH REPEAT, ISOFORM F-RELATED"/>
    <property type="match status" value="1"/>
</dbReference>
<feature type="compositionally biased region" description="Low complexity" evidence="4">
    <location>
        <begin position="513"/>
        <end position="544"/>
    </location>
</feature>
<proteinExistence type="inferred from homology"/>
<dbReference type="GeneID" id="8235951"/>
<sequence length="730" mass="80166">MNEKNAGLEINESNDKPSVPRVLPSCLRNGSNNNNTNPVVKNSRVSFPDDERDLVTGYLEPENPWDVGPVSPEDLVSLYEESCEKHGTKPLEQVVNQLKVCYQTCPDLDVSASLDLASLEALEAILRRVRFQNLRINSLELNDDAAVALFDMIEYYESTNTLSISCVSGLGPRSWQACSRLIKKAHSLEELNVKGTPLNEQVMMVFCKALKVGSQLTSLQLGHCNINGRCLTVLTDALRCNTSLQALTLSNNDLTSKDAIQLASLLRVNTTLRFLDISNNSIQDNGCGYICVSLMQQKAEGLEALVLWNTELTSKSGFHLSGLLSSFCPIKTLNIGQNDIGTAGMLAMKSALINNRSLQQLGVQAAQIDSEGILVIAEALEKNSCIQRIDVRSNAIGTKGLTVLKKILNDGSTVHRIDLDDSQENPEDQKLIDDIRECCRLNEARFRVKEELENSKSFFCSRKISLTCETFMRHQLESGKTGDLLGEPKRSGRLRSPEPSPIPSPASSPLPSPSRNRFRVSRVSESSSSGSSSISPSSPVTSSRFRVTVVEPSTVHADNNSPQIGFKIPTPPPPVEEPQIGEKRLVGSGCCVVGEKEKKPPEIQIQEPSNVRQTIDEEDCRKRKVSVFPTAPQIGLEKLMGIFQKPTSIFNSLPGDKKQENVGPPQRPDPNFSAEGDKTNGPNDGNDVNVGDDDCWEWNWSTDKENSKSSAETEMKKEITQSDDDSSSAF</sequence>
<dbReference type="Pfam" id="PF13516">
    <property type="entry name" value="LRR_6"/>
    <property type="match status" value="4"/>
</dbReference>
<reference evidence="5" key="2">
    <citation type="submission" date="2007-04" db="EMBL/GenBank/DDBJ databases">
        <title>The genome of the human body louse.</title>
        <authorList>
            <consortium name="The Human Body Louse Genome Consortium"/>
            <person name="Kirkness E."/>
            <person name="Walenz B."/>
            <person name="Hass B."/>
            <person name="Bruggner R."/>
            <person name="Strausberg R."/>
        </authorList>
    </citation>
    <scope>NUCLEOTIDE SEQUENCE</scope>
    <source>
        <strain evidence="5">USDA</strain>
    </source>
</reference>
<dbReference type="EMBL" id="AAZO01005956">
    <property type="status" value="NOT_ANNOTATED_CDS"/>
    <property type="molecule type" value="Genomic_DNA"/>
</dbReference>
<keyword evidence="2" id="KW-0677">Repeat</keyword>
<dbReference type="SMART" id="SM00368">
    <property type="entry name" value="LRR_RI"/>
    <property type="match status" value="7"/>
</dbReference>
<evidence type="ECO:0000256" key="2">
    <source>
        <dbReference type="ARBA" id="ARBA00022737"/>
    </source>
</evidence>
<evidence type="ECO:0000256" key="4">
    <source>
        <dbReference type="SAM" id="MobiDB-lite"/>
    </source>
</evidence>
<dbReference type="InParanoid" id="E0VX13"/>
<feature type="compositionally biased region" description="Low complexity" evidence="4">
    <location>
        <begin position="680"/>
        <end position="689"/>
    </location>
</feature>
<dbReference type="CTD" id="8235951"/>
<name>E0VX13_PEDHC</name>
<evidence type="ECO:0000313" key="5">
    <source>
        <dbReference type="EMBL" id="EEB17919.1"/>
    </source>
</evidence>
<feature type="region of interest" description="Disordered" evidence="4">
    <location>
        <begin position="1"/>
        <end position="42"/>
    </location>
</feature>
<dbReference type="InterPro" id="IPR051279">
    <property type="entry name" value="PP1-Reg/Actin-Interact_Protein"/>
</dbReference>
<dbReference type="HOGENOM" id="CLU_379624_0_0_1"/>
<dbReference type="SUPFAM" id="SSF52047">
    <property type="entry name" value="RNI-like"/>
    <property type="match status" value="1"/>
</dbReference>
<evidence type="ECO:0000256" key="3">
    <source>
        <dbReference type="ARBA" id="ARBA00038315"/>
    </source>
</evidence>
<dbReference type="VEuPathDB" id="VectorBase:PHUM492500"/>
<reference evidence="5" key="1">
    <citation type="submission" date="2007-04" db="EMBL/GenBank/DDBJ databases">
        <title>Annotation of Pediculus humanus corporis strain USDA.</title>
        <authorList>
            <person name="Kirkness E."/>
            <person name="Hannick L."/>
            <person name="Hass B."/>
            <person name="Bruggner R."/>
            <person name="Lawson D."/>
            <person name="Bidwell S."/>
            <person name="Joardar V."/>
            <person name="Caler E."/>
            <person name="Walenz B."/>
            <person name="Inman J."/>
            <person name="Schobel S."/>
            <person name="Galinsky K."/>
            <person name="Amedeo P."/>
            <person name="Strausberg R."/>
        </authorList>
    </citation>
    <scope>NUCLEOTIDE SEQUENCE</scope>
    <source>
        <strain evidence="5">USDA</strain>
    </source>
</reference>
<keyword evidence="1" id="KW-0433">Leucine-rich repeat</keyword>
<reference evidence="6" key="3">
    <citation type="submission" date="2021-02" db="UniProtKB">
        <authorList>
            <consortium name="EnsemblMetazoa"/>
        </authorList>
    </citation>
    <scope>IDENTIFICATION</scope>
    <source>
        <strain evidence="6">USDA</strain>
    </source>
</reference>
<feature type="compositionally biased region" description="Low complexity" evidence="4">
    <location>
        <begin position="29"/>
        <end position="42"/>
    </location>
</feature>
<dbReference type="EMBL" id="DS235824">
    <property type="protein sequence ID" value="EEB17919.1"/>
    <property type="molecule type" value="Genomic_DNA"/>
</dbReference>
<protein>
    <submittedName>
        <fullName evidence="5">Leucine rich repeat-containing protein, putative</fullName>
    </submittedName>
</protein>
<dbReference type="OMA" id="CCTSHET"/>
<dbReference type="KEGG" id="phu:Phum_PHUM492500"/>
<evidence type="ECO:0000313" key="7">
    <source>
        <dbReference type="Proteomes" id="UP000009046"/>
    </source>
</evidence>
<dbReference type="eggNOG" id="KOG1908">
    <property type="taxonomic scope" value="Eukaryota"/>
</dbReference>
<dbReference type="Proteomes" id="UP000009046">
    <property type="component" value="Unassembled WGS sequence"/>
</dbReference>
<dbReference type="OrthoDB" id="10034042at2759"/>
<dbReference type="RefSeq" id="XP_002430657.1">
    <property type="nucleotide sequence ID" value="XM_002430612.1"/>
</dbReference>
<dbReference type="AlphaFoldDB" id="E0VX13"/>
<dbReference type="InterPro" id="IPR032675">
    <property type="entry name" value="LRR_dom_sf"/>
</dbReference>
<accession>E0VX13</accession>
<feature type="compositionally biased region" description="Pro residues" evidence="4">
    <location>
        <begin position="498"/>
        <end position="512"/>
    </location>
</feature>
<organism>
    <name type="scientific">Pediculus humanus subsp. corporis</name>
    <name type="common">Body louse</name>
    <dbReference type="NCBI Taxonomy" id="121224"/>
    <lineage>
        <taxon>Eukaryota</taxon>
        <taxon>Metazoa</taxon>
        <taxon>Ecdysozoa</taxon>
        <taxon>Arthropoda</taxon>
        <taxon>Hexapoda</taxon>
        <taxon>Insecta</taxon>
        <taxon>Pterygota</taxon>
        <taxon>Neoptera</taxon>
        <taxon>Paraneoptera</taxon>
        <taxon>Psocodea</taxon>
        <taxon>Troctomorpha</taxon>
        <taxon>Phthiraptera</taxon>
        <taxon>Anoplura</taxon>
        <taxon>Pediculidae</taxon>
        <taxon>Pediculus</taxon>
    </lineage>
</organism>
<evidence type="ECO:0000256" key="1">
    <source>
        <dbReference type="ARBA" id="ARBA00022614"/>
    </source>
</evidence>
<feature type="compositionally biased region" description="Basic and acidic residues" evidence="4">
    <location>
        <begin position="702"/>
        <end position="720"/>
    </location>
</feature>
<feature type="compositionally biased region" description="Acidic residues" evidence="4">
    <location>
        <begin position="721"/>
        <end position="730"/>
    </location>
</feature>
<keyword evidence="7" id="KW-1185">Reference proteome</keyword>
<feature type="region of interest" description="Disordered" evidence="4">
    <location>
        <begin position="479"/>
        <end position="544"/>
    </location>
</feature>
<gene>
    <name evidence="6" type="primary">8235951</name>
    <name evidence="5" type="ORF">Phum_PHUM492500</name>
</gene>
<dbReference type="PANTHER" id="PTHR24112:SF9">
    <property type="entry name" value="PROTEIN PHOSPHATASE 1 REGULATORY SUBUNIT 37"/>
    <property type="match status" value="1"/>
</dbReference>
<feature type="region of interest" description="Disordered" evidence="4">
    <location>
        <begin position="553"/>
        <end position="572"/>
    </location>
</feature>
<dbReference type="Gene3D" id="3.80.10.10">
    <property type="entry name" value="Ribonuclease Inhibitor"/>
    <property type="match status" value="1"/>
</dbReference>
<comment type="similarity">
    <text evidence="3">Belongs to the PPP1R37 family.</text>
</comment>
<dbReference type="EnsemblMetazoa" id="PHUM492500-RA">
    <property type="protein sequence ID" value="PHUM492500-PA"/>
    <property type="gene ID" value="PHUM492500"/>
</dbReference>
<evidence type="ECO:0000313" key="6">
    <source>
        <dbReference type="EnsemblMetazoa" id="PHUM492500-PA"/>
    </source>
</evidence>
<dbReference type="InterPro" id="IPR001611">
    <property type="entry name" value="Leu-rich_rpt"/>
</dbReference>
<feature type="region of interest" description="Disordered" evidence="4">
    <location>
        <begin position="647"/>
        <end position="730"/>
    </location>
</feature>